<name>A0ABM9C1U6_9BACL</name>
<comment type="caution">
    <text evidence="1">The sequence shown here is derived from an EMBL/GenBank/DDBJ whole genome shotgun (WGS) entry which is preliminary data.</text>
</comment>
<keyword evidence="2" id="KW-1185">Reference proteome</keyword>
<dbReference type="Proteomes" id="UP000838686">
    <property type="component" value="Unassembled WGS sequence"/>
</dbReference>
<dbReference type="RefSeq" id="WP_236339650.1">
    <property type="nucleotide sequence ID" value="NZ_CAKMMF010000005.1"/>
</dbReference>
<proteinExistence type="predicted"/>
<gene>
    <name evidence="1" type="ORF">PAECIP111893_01300</name>
</gene>
<protein>
    <submittedName>
        <fullName evidence="1">Uncharacterized protein</fullName>
    </submittedName>
</protein>
<organism evidence="1 2">
    <name type="scientific">Paenibacillus plantiphilus</name>
    <dbReference type="NCBI Taxonomy" id="2905650"/>
    <lineage>
        <taxon>Bacteria</taxon>
        <taxon>Bacillati</taxon>
        <taxon>Bacillota</taxon>
        <taxon>Bacilli</taxon>
        <taxon>Bacillales</taxon>
        <taxon>Paenibacillaceae</taxon>
        <taxon>Paenibacillus</taxon>
    </lineage>
</organism>
<reference evidence="1" key="1">
    <citation type="submission" date="2022-01" db="EMBL/GenBank/DDBJ databases">
        <authorList>
            <person name="Criscuolo A."/>
        </authorList>
    </citation>
    <scope>NUCLEOTIDE SEQUENCE</scope>
    <source>
        <strain evidence="1">CIP111893</strain>
    </source>
</reference>
<accession>A0ABM9C1U6</accession>
<dbReference type="EMBL" id="CAKMMF010000005">
    <property type="protein sequence ID" value="CAH1199297.1"/>
    <property type="molecule type" value="Genomic_DNA"/>
</dbReference>
<sequence length="88" mass="9119">MEEDDEVEGVVGRLGVCVAGGVGLELVEPSFLRAILSRIAATTALTLITAFVDEDEDDEVEGVVGRLGVCVAGGIGVELVELSFLRAT</sequence>
<evidence type="ECO:0000313" key="2">
    <source>
        <dbReference type="Proteomes" id="UP000838686"/>
    </source>
</evidence>
<evidence type="ECO:0000313" key="1">
    <source>
        <dbReference type="EMBL" id="CAH1199297.1"/>
    </source>
</evidence>